<sequence>MNNDHIFPEDSLDFHDQGKLSPYDIEVMTNRFIEDCYIKGFSTIEIITGVGYRSEKGPVVKPLVLKLIKNNQHVKSFKTHPFKGEGSLLIYLKE</sequence>
<accession>A0A136KJL7</accession>
<reference evidence="2 3" key="1">
    <citation type="submission" date="2015-02" db="EMBL/GenBank/DDBJ databases">
        <title>Improved understanding of the partial-nitritation anammox process through 23 genomes representing the majority of the microbial community.</title>
        <authorList>
            <person name="Speth D.R."/>
            <person name="In T Zandt M."/>
            <person name="Guerrero Cruz S."/>
            <person name="Jetten M.S."/>
            <person name="Dutilh B.E."/>
        </authorList>
    </citation>
    <scope>NUCLEOTIDE SEQUENCE [LARGE SCALE GENOMIC DNA]</scope>
    <source>
        <strain evidence="2">OLB21</strain>
    </source>
</reference>
<dbReference type="AlphaFoldDB" id="A0A136KJL7"/>
<dbReference type="Gene3D" id="3.30.1370.110">
    <property type="match status" value="1"/>
</dbReference>
<dbReference type="SMART" id="SM00463">
    <property type="entry name" value="SMR"/>
    <property type="match status" value="1"/>
</dbReference>
<evidence type="ECO:0000313" key="3">
    <source>
        <dbReference type="Proteomes" id="UP000070449"/>
    </source>
</evidence>
<name>A0A136KJL7_9BACT</name>
<organism evidence="2 3">
    <name type="scientific">candidate division WS6 bacterium OLB21</name>
    <dbReference type="NCBI Taxonomy" id="1617427"/>
    <lineage>
        <taxon>Bacteria</taxon>
        <taxon>Candidatus Dojkabacteria</taxon>
    </lineage>
</organism>
<dbReference type="STRING" id="1617427.UZ20_WS6002000532"/>
<dbReference type="EMBL" id="JYPD01000017">
    <property type="protein sequence ID" value="KXK09483.1"/>
    <property type="molecule type" value="Genomic_DNA"/>
</dbReference>
<dbReference type="InterPro" id="IPR036063">
    <property type="entry name" value="Smr_dom_sf"/>
</dbReference>
<evidence type="ECO:0000313" key="2">
    <source>
        <dbReference type="EMBL" id="KXK09483.1"/>
    </source>
</evidence>
<dbReference type="InterPro" id="IPR002625">
    <property type="entry name" value="Smr_dom"/>
</dbReference>
<feature type="domain" description="Smr" evidence="1">
    <location>
        <begin position="30"/>
        <end position="93"/>
    </location>
</feature>
<proteinExistence type="predicted"/>
<evidence type="ECO:0000259" key="1">
    <source>
        <dbReference type="PROSITE" id="PS50828"/>
    </source>
</evidence>
<protein>
    <submittedName>
        <fullName evidence="2">Smr domain protein</fullName>
    </submittedName>
</protein>
<dbReference type="Pfam" id="PF01713">
    <property type="entry name" value="Smr"/>
    <property type="match status" value="1"/>
</dbReference>
<gene>
    <name evidence="2" type="ORF">UZ20_WS6002000532</name>
</gene>
<dbReference type="PROSITE" id="PS50828">
    <property type="entry name" value="SMR"/>
    <property type="match status" value="1"/>
</dbReference>
<dbReference type="SUPFAM" id="SSF160443">
    <property type="entry name" value="SMR domain-like"/>
    <property type="match status" value="1"/>
</dbReference>
<dbReference type="Proteomes" id="UP000070449">
    <property type="component" value="Unassembled WGS sequence"/>
</dbReference>
<comment type="caution">
    <text evidence="2">The sequence shown here is derived from an EMBL/GenBank/DDBJ whole genome shotgun (WGS) entry which is preliminary data.</text>
</comment>